<dbReference type="GO" id="GO:0005737">
    <property type="term" value="C:cytoplasm"/>
    <property type="evidence" value="ECO:0007669"/>
    <property type="project" value="TreeGrafter"/>
</dbReference>
<evidence type="ECO:0000313" key="14">
    <source>
        <dbReference type="EMBL" id="KAK2644080.1"/>
    </source>
</evidence>
<evidence type="ECO:0000256" key="2">
    <source>
        <dbReference type="ARBA" id="ARBA00001947"/>
    </source>
</evidence>
<dbReference type="AlphaFoldDB" id="A0AAD9TYG7"/>
<evidence type="ECO:0000256" key="5">
    <source>
        <dbReference type="ARBA" id="ARBA00011881"/>
    </source>
</evidence>
<evidence type="ECO:0000256" key="8">
    <source>
        <dbReference type="ARBA" id="ARBA00022801"/>
    </source>
</evidence>
<keyword evidence="15" id="KW-1185">Reference proteome</keyword>
<gene>
    <name evidence="14" type="ORF">Ddye_019275</name>
</gene>
<comment type="similarity">
    <text evidence="4">Belongs to the metallo-dependent hydrolases superfamily. Allantoinase family.</text>
</comment>
<feature type="transmembrane region" description="Helical" evidence="11">
    <location>
        <begin position="7"/>
        <end position="25"/>
    </location>
</feature>
<evidence type="ECO:0000256" key="11">
    <source>
        <dbReference type="SAM" id="Phobius"/>
    </source>
</evidence>
<dbReference type="InterPro" id="IPR056854">
    <property type="entry name" value="ALN_composite"/>
</dbReference>
<sequence>MECRLQWSLYPMLTLLASSLFLFYFNDSSELSPNKCSLLPYNHYWLTSKHIVTPQGVISGAVEVKGGNIVSIVNEGDWRKKYKTGQVVDYGEAVIMPGLVDVHAHLDDPGRTEWEGFPSGTKAAAAGGVTTLVDMPLNSYPCTISTETLKLKLAAAKNRIYVDVGFWGGLVPENAFNATALEALLSAGVLGLKSFMCPSGINDFPMTNSSHIKEGLSVLAKYKRPLLVHSEIELDSQLDIEDGEDDPRSYSTYLKTRPPSWEEAAIRELLSITKDTRNGGHLEGAHLHVVHLSDASTSLDLLKEAKNKGDSITIETCPHYLAFSAEEIQDGDTRFKCSPPIRDAANKEKLWEALMEGHIDILSSDHSPTIPELKHLDDGNFLKAWGGISSLQFVLPVTWSYGRKHGVTWEQVASWWSERPAKFAGLESKGAIAIGNHADIVVWEPEMEFDLNDDYPIFIKHPSVSAYLGRRLSGKVLSTFVRGNLVFEKGNHAPDACGAPILATSKLNSRGRIQETLAKAWKSGLSGVFGV</sequence>
<dbReference type="InterPro" id="IPR017593">
    <property type="entry name" value="Allantoinase"/>
</dbReference>
<dbReference type="SUPFAM" id="SSF51338">
    <property type="entry name" value="Composite domain of metallo-dependent hydrolases"/>
    <property type="match status" value="1"/>
</dbReference>
<dbReference type="Gene3D" id="3.20.20.140">
    <property type="entry name" value="Metal-dependent hydrolases"/>
    <property type="match status" value="1"/>
</dbReference>
<evidence type="ECO:0000256" key="7">
    <source>
        <dbReference type="ARBA" id="ARBA00022723"/>
    </source>
</evidence>
<accession>A0AAD9TYG7</accession>
<dbReference type="EC" id="3.5.2.5" evidence="6"/>
<feature type="domain" description="Allantoinase composite" evidence="13">
    <location>
        <begin position="39"/>
        <end position="93"/>
    </location>
</feature>
<dbReference type="PANTHER" id="PTHR43668:SF2">
    <property type="entry name" value="ALLANTOINASE"/>
    <property type="match status" value="1"/>
</dbReference>
<dbReference type="GO" id="GO:0004038">
    <property type="term" value="F:allantoinase activity"/>
    <property type="evidence" value="ECO:0007669"/>
    <property type="project" value="UniProtKB-EC"/>
</dbReference>
<dbReference type="InterPro" id="IPR032466">
    <property type="entry name" value="Metal_Hydrolase"/>
</dbReference>
<comment type="catalytic activity">
    <reaction evidence="1">
        <text>(S)-allantoin + H2O = allantoate + H(+)</text>
        <dbReference type="Rhea" id="RHEA:17029"/>
        <dbReference type="ChEBI" id="CHEBI:15377"/>
        <dbReference type="ChEBI" id="CHEBI:15378"/>
        <dbReference type="ChEBI" id="CHEBI:15678"/>
        <dbReference type="ChEBI" id="CHEBI:17536"/>
        <dbReference type="EC" id="3.5.2.5"/>
    </reaction>
</comment>
<keyword evidence="7" id="KW-0479">Metal-binding</keyword>
<dbReference type="Proteomes" id="UP001280121">
    <property type="component" value="Unassembled WGS sequence"/>
</dbReference>
<protein>
    <recommendedName>
        <fullName evidence="6">allantoinase</fullName>
        <ecNumber evidence="6">3.5.2.5</ecNumber>
    </recommendedName>
</protein>
<evidence type="ECO:0000256" key="10">
    <source>
        <dbReference type="ARBA" id="ARBA00053421"/>
    </source>
</evidence>
<evidence type="ECO:0000256" key="3">
    <source>
        <dbReference type="ARBA" id="ARBA00004968"/>
    </source>
</evidence>
<dbReference type="InterPro" id="IPR050138">
    <property type="entry name" value="DHOase/Allantoinase_Hydrolase"/>
</dbReference>
<dbReference type="Pfam" id="PF01979">
    <property type="entry name" value="Amidohydro_1"/>
    <property type="match status" value="1"/>
</dbReference>
<proteinExistence type="inferred from homology"/>
<dbReference type="PANTHER" id="PTHR43668">
    <property type="entry name" value="ALLANTOINASE"/>
    <property type="match status" value="1"/>
</dbReference>
<evidence type="ECO:0000256" key="6">
    <source>
        <dbReference type="ARBA" id="ARBA00012863"/>
    </source>
</evidence>
<dbReference type="GO" id="GO:0006145">
    <property type="term" value="P:purine nucleobase catabolic process"/>
    <property type="evidence" value="ECO:0007669"/>
    <property type="project" value="TreeGrafter"/>
</dbReference>
<evidence type="ECO:0000313" key="15">
    <source>
        <dbReference type="Proteomes" id="UP001280121"/>
    </source>
</evidence>
<comment type="subunit">
    <text evidence="5">Homotetramer.</text>
</comment>
<evidence type="ECO:0000259" key="12">
    <source>
        <dbReference type="Pfam" id="PF01979"/>
    </source>
</evidence>
<organism evidence="14 15">
    <name type="scientific">Dipteronia dyeriana</name>
    <dbReference type="NCBI Taxonomy" id="168575"/>
    <lineage>
        <taxon>Eukaryota</taxon>
        <taxon>Viridiplantae</taxon>
        <taxon>Streptophyta</taxon>
        <taxon>Embryophyta</taxon>
        <taxon>Tracheophyta</taxon>
        <taxon>Spermatophyta</taxon>
        <taxon>Magnoliopsida</taxon>
        <taxon>eudicotyledons</taxon>
        <taxon>Gunneridae</taxon>
        <taxon>Pentapetalae</taxon>
        <taxon>rosids</taxon>
        <taxon>malvids</taxon>
        <taxon>Sapindales</taxon>
        <taxon>Sapindaceae</taxon>
        <taxon>Hippocastanoideae</taxon>
        <taxon>Acereae</taxon>
        <taxon>Dipteronia</taxon>
    </lineage>
</organism>
<dbReference type="FunFam" id="3.20.20.140:FF:000032">
    <property type="entry name" value="Allantoinase Dal1"/>
    <property type="match status" value="1"/>
</dbReference>
<keyword evidence="11" id="KW-1133">Transmembrane helix</keyword>
<evidence type="ECO:0000256" key="1">
    <source>
        <dbReference type="ARBA" id="ARBA00001756"/>
    </source>
</evidence>
<reference evidence="14" key="1">
    <citation type="journal article" date="2023" name="Plant J.">
        <title>Genome sequences and population genomics provide insights into the demographic history, inbreeding, and mutation load of two 'living fossil' tree species of Dipteronia.</title>
        <authorList>
            <person name="Feng Y."/>
            <person name="Comes H.P."/>
            <person name="Chen J."/>
            <person name="Zhu S."/>
            <person name="Lu R."/>
            <person name="Zhang X."/>
            <person name="Li P."/>
            <person name="Qiu J."/>
            <person name="Olsen K.M."/>
            <person name="Qiu Y."/>
        </authorList>
    </citation>
    <scope>NUCLEOTIDE SEQUENCE</scope>
    <source>
        <strain evidence="14">KIB01</strain>
    </source>
</reference>
<dbReference type="SUPFAM" id="SSF51556">
    <property type="entry name" value="Metallo-dependent hydrolases"/>
    <property type="match status" value="1"/>
</dbReference>
<comment type="caution">
    <text evidence="14">The sequence shown here is derived from an EMBL/GenBank/DDBJ whole genome shotgun (WGS) entry which is preliminary data.</text>
</comment>
<evidence type="ECO:0000259" key="13">
    <source>
        <dbReference type="Pfam" id="PF24890"/>
    </source>
</evidence>
<dbReference type="GO" id="GO:0008270">
    <property type="term" value="F:zinc ion binding"/>
    <property type="evidence" value="ECO:0007669"/>
    <property type="project" value="InterPro"/>
</dbReference>
<dbReference type="GO" id="GO:0000256">
    <property type="term" value="P:allantoin catabolic process"/>
    <property type="evidence" value="ECO:0007669"/>
    <property type="project" value="InterPro"/>
</dbReference>
<comment type="pathway">
    <text evidence="3">Nitrogen metabolism; (S)-allantoin degradation; allantoate from (S)-allantoin: step 1/1.</text>
</comment>
<keyword evidence="11" id="KW-0472">Membrane</keyword>
<keyword evidence="8" id="KW-0378">Hydrolase</keyword>
<keyword evidence="9" id="KW-0862">Zinc</keyword>
<comment type="function">
    <text evidence="10">Catalyzes the conversion of allantoin (5-ureidohydantoin) to allantoate by hydrolytic cleavage of the five-member hydantoin ring. Catalyzes the first step of the ureide allantoin degradation followed by the sequential activity of AAH, UGLYAH and UAH which allows a complete purine breakdown without the intermediate generation of urea.</text>
</comment>
<comment type="cofactor">
    <cofactor evidence="2">
        <name>Zn(2+)</name>
        <dbReference type="ChEBI" id="CHEBI:29105"/>
    </cofactor>
</comment>
<dbReference type="Pfam" id="PF24890">
    <property type="entry name" value="ALN_composite"/>
    <property type="match status" value="1"/>
</dbReference>
<evidence type="ECO:0000256" key="4">
    <source>
        <dbReference type="ARBA" id="ARBA00010368"/>
    </source>
</evidence>
<dbReference type="EMBL" id="JANJYI010000006">
    <property type="protein sequence ID" value="KAK2644080.1"/>
    <property type="molecule type" value="Genomic_DNA"/>
</dbReference>
<dbReference type="InterPro" id="IPR011059">
    <property type="entry name" value="Metal-dep_hydrolase_composite"/>
</dbReference>
<dbReference type="InterPro" id="IPR006680">
    <property type="entry name" value="Amidohydro-rel"/>
</dbReference>
<dbReference type="NCBIfam" id="TIGR03178">
    <property type="entry name" value="allantoinase"/>
    <property type="match status" value="1"/>
</dbReference>
<dbReference type="GO" id="GO:0050897">
    <property type="term" value="F:cobalt ion binding"/>
    <property type="evidence" value="ECO:0007669"/>
    <property type="project" value="InterPro"/>
</dbReference>
<name>A0AAD9TYG7_9ROSI</name>
<keyword evidence="11" id="KW-0812">Transmembrane</keyword>
<evidence type="ECO:0000256" key="9">
    <source>
        <dbReference type="ARBA" id="ARBA00022833"/>
    </source>
</evidence>
<feature type="domain" description="Amidohydrolase-related" evidence="12">
    <location>
        <begin position="94"/>
        <end position="486"/>
    </location>
</feature>